<evidence type="ECO:0000256" key="2">
    <source>
        <dbReference type="ARBA" id="ARBA00022688"/>
    </source>
</evidence>
<comment type="pathway">
    <text evidence="4">Cofactor biosynthesis; ubiquinone biosynthesis.</text>
</comment>
<dbReference type="EMBL" id="CP157947">
    <property type="protein sequence ID" value="XBS70027.1"/>
    <property type="molecule type" value="Genomic_DNA"/>
</dbReference>
<feature type="binding site" evidence="4">
    <location>
        <position position="158"/>
    </location>
    <ligand>
        <name>substrate</name>
    </ligand>
</feature>
<evidence type="ECO:0000313" key="5">
    <source>
        <dbReference type="EMBL" id="XBS70027.1"/>
    </source>
</evidence>
<keyword evidence="2 4" id="KW-0831">Ubiquinone biosynthesis</keyword>
<feature type="binding site" evidence="4">
    <location>
        <position position="37"/>
    </location>
    <ligand>
        <name>substrate</name>
    </ligand>
</feature>
<gene>
    <name evidence="4 5" type="primary">ubiC</name>
    <name evidence="5" type="ORF">ABK905_01475</name>
</gene>
<sequence length="170" mass="19272">MTDNPYISLLSSIQWLTVESPQPGPAERDWLMERGSMTRRLEGHCSQVSVRRGREGYVGADEPCDDIALLPASLRFWLREVVLYGDDRPWLAGRMVVPETALTGSECVLTKMGDVPLGRWLFRNGRPARDYIHLGRAGSLWARRSCLRLNGKPLLLTELFLPDAPLYRYG</sequence>
<feature type="binding site" evidence="4">
    <location>
        <position position="117"/>
    </location>
    <ligand>
        <name>substrate</name>
    </ligand>
</feature>
<evidence type="ECO:0000256" key="4">
    <source>
        <dbReference type="HAMAP-Rule" id="MF_01632"/>
    </source>
</evidence>
<comment type="similarity">
    <text evidence="4">Belongs to the UbiC family.</text>
</comment>
<dbReference type="NCBIfam" id="NF008656">
    <property type="entry name" value="PRK11655.1"/>
    <property type="match status" value="1"/>
</dbReference>
<keyword evidence="1 4" id="KW-0963">Cytoplasm</keyword>
<keyword evidence="3 4" id="KW-0456">Lyase</keyword>
<comment type="catalytic activity">
    <reaction evidence="4">
        <text>chorismate = 4-hydroxybenzoate + pyruvate</text>
        <dbReference type="Rhea" id="RHEA:16505"/>
        <dbReference type="ChEBI" id="CHEBI:15361"/>
        <dbReference type="ChEBI" id="CHEBI:17879"/>
        <dbReference type="ChEBI" id="CHEBI:29748"/>
        <dbReference type="EC" id="4.1.3.40"/>
    </reaction>
</comment>
<dbReference type="Gene3D" id="3.40.1410.10">
    <property type="entry name" value="Chorismate lyase-like"/>
    <property type="match status" value="1"/>
</dbReference>
<protein>
    <recommendedName>
        <fullName evidence="4">Chorismate pyruvate-lyase</fullName>
        <shortName evidence="4">CL</shortName>
        <shortName evidence="4">CPL</shortName>
        <ecNumber evidence="4">4.1.3.40</ecNumber>
    </recommendedName>
</protein>
<proteinExistence type="inferred from homology"/>
<comment type="subcellular location">
    <subcellularLocation>
        <location evidence="4">Cytoplasm</location>
    </subcellularLocation>
</comment>
<dbReference type="Pfam" id="PF04345">
    <property type="entry name" value="Chor_lyase"/>
    <property type="match status" value="1"/>
</dbReference>
<dbReference type="GO" id="GO:0005829">
    <property type="term" value="C:cytosol"/>
    <property type="evidence" value="ECO:0007669"/>
    <property type="project" value="TreeGrafter"/>
</dbReference>
<dbReference type="InterPro" id="IPR028978">
    <property type="entry name" value="Chorismate_lyase_/UTRA_dom_sf"/>
</dbReference>
<dbReference type="HAMAP" id="MF_01632">
    <property type="entry name" value="UbiC"/>
    <property type="match status" value="1"/>
</dbReference>
<dbReference type="PANTHER" id="PTHR38683">
    <property type="entry name" value="CHORISMATE PYRUVATE-LYASE"/>
    <property type="match status" value="1"/>
</dbReference>
<comment type="function">
    <text evidence="4">Removes the pyruvyl group from chorismate, with concomitant aromatization of the ring, to provide 4-hydroxybenzoate (4HB) for the ubiquinone pathway.</text>
</comment>
<organism evidence="5">
    <name type="scientific">Acerihabitans sp. KWT182</name>
    <dbReference type="NCBI Taxonomy" id="3157919"/>
    <lineage>
        <taxon>Bacteria</taxon>
        <taxon>Pseudomonadati</taxon>
        <taxon>Pseudomonadota</taxon>
        <taxon>Gammaproteobacteria</taxon>
        <taxon>Enterobacterales</taxon>
        <taxon>Pectobacteriaceae</taxon>
        <taxon>Acerihabitans</taxon>
    </lineage>
</organism>
<dbReference type="GO" id="GO:0008813">
    <property type="term" value="F:chorismate lyase activity"/>
    <property type="evidence" value="ECO:0007669"/>
    <property type="project" value="UniProtKB-UniRule"/>
</dbReference>
<dbReference type="AlphaFoldDB" id="A0AAU7QA41"/>
<dbReference type="GO" id="GO:0006744">
    <property type="term" value="P:ubiquinone biosynthetic process"/>
    <property type="evidence" value="ECO:0007669"/>
    <property type="project" value="UniProtKB-UniRule"/>
</dbReference>
<accession>A0AAU7QA41</accession>
<dbReference type="PANTHER" id="PTHR38683:SF1">
    <property type="entry name" value="CHORISMATE PYRUVATE-LYASE"/>
    <property type="match status" value="1"/>
</dbReference>
<dbReference type="GO" id="GO:0042866">
    <property type="term" value="P:pyruvate biosynthetic process"/>
    <property type="evidence" value="ECO:0007669"/>
    <property type="project" value="UniProtKB-UniRule"/>
</dbReference>
<reference evidence="5" key="1">
    <citation type="submission" date="2024-06" db="EMBL/GenBank/DDBJ databases">
        <authorList>
            <person name="Coelho C."/>
            <person name="Bento M."/>
            <person name="Garcia E."/>
            <person name="Camelo A."/>
            <person name="Brandao I."/>
            <person name="Espirito Santo C."/>
            <person name="Trovao J."/>
            <person name="Verissimo A."/>
            <person name="Costa J."/>
            <person name="Tiago I."/>
        </authorList>
    </citation>
    <scope>NUCLEOTIDE SEQUENCE</scope>
    <source>
        <strain evidence="5">KWT182</strain>
    </source>
</reference>
<evidence type="ECO:0000256" key="1">
    <source>
        <dbReference type="ARBA" id="ARBA00022490"/>
    </source>
</evidence>
<keyword evidence="4" id="KW-0670">Pyruvate</keyword>
<dbReference type="SUPFAM" id="SSF64288">
    <property type="entry name" value="Chorismate lyase-like"/>
    <property type="match status" value="1"/>
</dbReference>
<comment type="subunit">
    <text evidence="4">Monomer.</text>
</comment>
<dbReference type="InterPro" id="IPR007440">
    <property type="entry name" value="Chorismate--pyruvate_lyase"/>
</dbReference>
<feature type="binding site" evidence="4">
    <location>
        <position position="79"/>
    </location>
    <ligand>
        <name>substrate</name>
    </ligand>
</feature>
<evidence type="ECO:0000256" key="3">
    <source>
        <dbReference type="ARBA" id="ARBA00023239"/>
    </source>
</evidence>
<name>A0AAU7QA41_9GAMM</name>
<dbReference type="EC" id="4.1.3.40" evidence="4"/>